<dbReference type="EMBL" id="JADCNN020000004">
    <property type="protein sequence ID" value="MBM6995257.1"/>
    <property type="molecule type" value="Genomic_DNA"/>
</dbReference>
<dbReference type="Gene3D" id="3.90.25.10">
    <property type="entry name" value="UDP-galactose 4-epimerase, domain 1"/>
    <property type="match status" value="1"/>
</dbReference>
<dbReference type="Pfam" id="PF05368">
    <property type="entry name" value="NmrA"/>
    <property type="match status" value="1"/>
</dbReference>
<evidence type="ECO:0000313" key="3">
    <source>
        <dbReference type="Proteomes" id="UP001516620"/>
    </source>
</evidence>
<evidence type="ECO:0000259" key="1">
    <source>
        <dbReference type="Pfam" id="PF05368"/>
    </source>
</evidence>
<dbReference type="InterPro" id="IPR036291">
    <property type="entry name" value="NAD(P)-bd_dom_sf"/>
</dbReference>
<feature type="domain" description="NmrA-like" evidence="1">
    <location>
        <begin position="3"/>
        <end position="233"/>
    </location>
</feature>
<evidence type="ECO:0000313" key="2">
    <source>
        <dbReference type="EMBL" id="MBM6995257.1"/>
    </source>
</evidence>
<dbReference type="InterPro" id="IPR051604">
    <property type="entry name" value="Ergot_Alk_Oxidoreductase"/>
</dbReference>
<sequence length="292" mass="32299">MYVIMGATGQVGGATAKALLEQGEQVRVVVRSKEKAEIWRENGAEPVFADYRDAEALQAAFTDAEGVFVMNPAVFYPSEGFPETRETVAAVAQALIGARVPKFVALSSVGAHRPNGLGIIESLHILEQELSGLPMPSAFLRAAWFQDNSIWDVESARDKGQVVGFLQPLDRKIPMIATVDIGQIAAKTLRQSWEGVRYLELQGPEPYSPNDIAEIWGKLLNREVQAIALPRDEWAEVFVHQGGPADRVHGRMAMLDGFNTGWIDFEREGTEHITANMTLEDTLEQWIKQRNA</sequence>
<reference evidence="2 3" key="1">
    <citation type="submission" date="2021-01" db="EMBL/GenBank/DDBJ databases">
        <title>Paenibacillus sp.nov. isolated from the rhizosphere soil of tomato plant.</title>
        <authorList>
            <person name="Thin K.K."/>
            <person name="Zhang X."/>
            <person name="He S."/>
        </authorList>
    </citation>
    <scope>NUCLEOTIDE SEQUENCE [LARGE SCALE GENOMIC DNA]</scope>
    <source>
        <strain evidence="2 3">DXFW5</strain>
    </source>
</reference>
<keyword evidence="3" id="KW-1185">Reference proteome</keyword>
<proteinExistence type="predicted"/>
<name>A0ABS2H1J9_9BACL</name>
<dbReference type="PANTHER" id="PTHR43162:SF1">
    <property type="entry name" value="PRESTALK A DIFFERENTIATION PROTEIN A"/>
    <property type="match status" value="1"/>
</dbReference>
<dbReference type="SUPFAM" id="SSF51735">
    <property type="entry name" value="NAD(P)-binding Rossmann-fold domains"/>
    <property type="match status" value="1"/>
</dbReference>
<organism evidence="2 3">
    <name type="scientific">Paenibacillus rhizolycopersici</name>
    <dbReference type="NCBI Taxonomy" id="2780073"/>
    <lineage>
        <taxon>Bacteria</taxon>
        <taxon>Bacillati</taxon>
        <taxon>Bacillota</taxon>
        <taxon>Bacilli</taxon>
        <taxon>Bacillales</taxon>
        <taxon>Paenibacillaceae</taxon>
        <taxon>Paenibacillus</taxon>
    </lineage>
</organism>
<protein>
    <submittedName>
        <fullName evidence="2">NmrA family NAD(P)-binding protein</fullName>
    </submittedName>
</protein>
<dbReference type="Proteomes" id="UP001516620">
    <property type="component" value="Unassembled WGS sequence"/>
</dbReference>
<accession>A0ABS2H1J9</accession>
<comment type="caution">
    <text evidence="2">The sequence shown here is derived from an EMBL/GenBank/DDBJ whole genome shotgun (WGS) entry which is preliminary data.</text>
</comment>
<gene>
    <name evidence="2" type="ORF">IM700_006225</name>
</gene>
<dbReference type="InterPro" id="IPR008030">
    <property type="entry name" value="NmrA-like"/>
</dbReference>
<dbReference type="PANTHER" id="PTHR43162">
    <property type="match status" value="1"/>
</dbReference>
<dbReference type="Gene3D" id="3.40.50.720">
    <property type="entry name" value="NAD(P)-binding Rossmann-like Domain"/>
    <property type="match status" value="1"/>
</dbReference>
<dbReference type="RefSeq" id="WP_193415076.1">
    <property type="nucleotide sequence ID" value="NZ_JADCNN020000004.1"/>
</dbReference>